<evidence type="ECO:0000313" key="2">
    <source>
        <dbReference type="EMBL" id="RJG17974.1"/>
    </source>
</evidence>
<dbReference type="RefSeq" id="WP_022985292.1">
    <property type="nucleotide sequence ID" value="NZ_CAXGPP010000008.1"/>
</dbReference>
<proteinExistence type="predicted"/>
<dbReference type="InterPro" id="IPR043129">
    <property type="entry name" value="ATPase_NBD"/>
</dbReference>
<name>A0A418XY90_9GAMM</name>
<dbReference type="Pfam" id="PF11104">
    <property type="entry name" value="PilM_2"/>
    <property type="match status" value="1"/>
</dbReference>
<evidence type="ECO:0000259" key="1">
    <source>
        <dbReference type="SMART" id="SM00842"/>
    </source>
</evidence>
<dbReference type="SUPFAM" id="SSF53067">
    <property type="entry name" value="Actin-like ATPase domain"/>
    <property type="match status" value="2"/>
</dbReference>
<keyword evidence="3" id="KW-1185">Reference proteome</keyword>
<accession>A0A418XY90</accession>
<dbReference type="Gene3D" id="3.30.420.40">
    <property type="match status" value="2"/>
</dbReference>
<dbReference type="PANTHER" id="PTHR32432">
    <property type="entry name" value="CELL DIVISION PROTEIN FTSA-RELATED"/>
    <property type="match status" value="1"/>
</dbReference>
<sequence>MLPFLRKKAQTLLGIDISSTAVKLLELSKSGGRYKVESYGVEPLPANAVVEKNITDAEGVGDAIARLVSRARPGVKTAAVAVSGSAVITKLIEQDANLNEDELEAQLKSEADQYIPYPMDEVRMDFQVVGPVEGNEERVEVLVAASRTENVEMRTDALEIGGLQAKVVDVEAYAMERAYQLVLPTLPNADELETVAVFDIGATMTTLNVFHQGRSVYTREQLFGGKQLTEEIQRRYGISMEEAGLAKKTGELPDDYESEVLQPFKDAVVQQVNRSLQFFYGSTQFNEVDYILLAGGSASIPDLDNLIQEKVGASCSVANPFSDMALANKVSASAIANDAPALMIACGLALRSFDQ</sequence>
<gene>
    <name evidence="2" type="ORF">D4A39_05640</name>
</gene>
<comment type="caution">
    <text evidence="2">The sequence shown here is derived from an EMBL/GenBank/DDBJ whole genome shotgun (WGS) entry which is preliminary data.</text>
</comment>
<dbReference type="CDD" id="cd24049">
    <property type="entry name" value="ASKHA_NBD_PilM"/>
    <property type="match status" value="1"/>
</dbReference>
<dbReference type="NCBIfam" id="TIGR01175">
    <property type="entry name" value="pilM"/>
    <property type="match status" value="1"/>
</dbReference>
<dbReference type="Proteomes" id="UP000283734">
    <property type="component" value="Unassembled WGS sequence"/>
</dbReference>
<dbReference type="PANTHER" id="PTHR32432:SF3">
    <property type="entry name" value="ETHANOLAMINE UTILIZATION PROTEIN EUTJ"/>
    <property type="match status" value="1"/>
</dbReference>
<dbReference type="PIRSF" id="PIRSF019169">
    <property type="entry name" value="PilM"/>
    <property type="match status" value="1"/>
</dbReference>
<reference evidence="2 3" key="1">
    <citation type="submission" date="2018-09" db="EMBL/GenBank/DDBJ databases">
        <title>Alcanivorax profundi sp. nov., isolated from 1000 m-depth seawater of the Mariana Trench.</title>
        <authorList>
            <person name="Liu J."/>
        </authorList>
    </citation>
    <scope>NUCLEOTIDE SEQUENCE [LARGE SCALE GENOMIC DNA]</scope>
    <source>
        <strain evidence="2 3">MTEO17</strain>
    </source>
</reference>
<dbReference type="EMBL" id="QYYA01000002">
    <property type="protein sequence ID" value="RJG17974.1"/>
    <property type="molecule type" value="Genomic_DNA"/>
</dbReference>
<evidence type="ECO:0000313" key="3">
    <source>
        <dbReference type="Proteomes" id="UP000283734"/>
    </source>
</evidence>
<dbReference type="InterPro" id="IPR005883">
    <property type="entry name" value="PilM"/>
</dbReference>
<dbReference type="SMART" id="SM00842">
    <property type="entry name" value="FtsA"/>
    <property type="match status" value="1"/>
</dbReference>
<organism evidence="2 3">
    <name type="scientific">Alcanivorax profundi</name>
    <dbReference type="NCBI Taxonomy" id="2338368"/>
    <lineage>
        <taxon>Bacteria</taxon>
        <taxon>Pseudomonadati</taxon>
        <taxon>Pseudomonadota</taxon>
        <taxon>Gammaproteobacteria</taxon>
        <taxon>Oceanospirillales</taxon>
        <taxon>Alcanivoracaceae</taxon>
        <taxon>Alcanivorax</taxon>
    </lineage>
</organism>
<dbReference type="FunFam" id="3.30.420.40:FF:000149">
    <property type="entry name" value="Type IV pilus assembly protein PilM"/>
    <property type="match status" value="1"/>
</dbReference>
<dbReference type="Gene3D" id="3.30.1490.300">
    <property type="match status" value="1"/>
</dbReference>
<dbReference type="AlphaFoldDB" id="A0A418XY90"/>
<protein>
    <submittedName>
        <fullName evidence="2">Pilus assembly protein PilM</fullName>
    </submittedName>
</protein>
<feature type="domain" description="SHS2" evidence="1">
    <location>
        <begin position="12"/>
        <end position="179"/>
    </location>
</feature>
<dbReference type="InterPro" id="IPR003494">
    <property type="entry name" value="SHS2_FtsA"/>
</dbReference>
<dbReference type="GO" id="GO:0051301">
    <property type="term" value="P:cell division"/>
    <property type="evidence" value="ECO:0007669"/>
    <property type="project" value="InterPro"/>
</dbReference>
<dbReference type="OrthoDB" id="9773403at2"/>
<dbReference type="InterPro" id="IPR050696">
    <property type="entry name" value="FtsA/MreB"/>
</dbReference>